<evidence type="ECO:0000313" key="5">
    <source>
        <dbReference type="Proteomes" id="UP000277811"/>
    </source>
</evidence>
<name>A0A498R2S0_9FIRM</name>
<evidence type="ECO:0000256" key="1">
    <source>
        <dbReference type="ARBA" id="ARBA00022679"/>
    </source>
</evidence>
<dbReference type="InterPro" id="IPR000182">
    <property type="entry name" value="GNAT_dom"/>
</dbReference>
<dbReference type="InterPro" id="IPR016181">
    <property type="entry name" value="Acyl_CoA_acyltransferase"/>
</dbReference>
<keyword evidence="1 4" id="KW-0808">Transferase</keyword>
<dbReference type="PANTHER" id="PTHR43877">
    <property type="entry name" value="AMINOALKYLPHOSPHONATE N-ACETYLTRANSFERASE-RELATED-RELATED"/>
    <property type="match status" value="1"/>
</dbReference>
<evidence type="ECO:0000313" key="4">
    <source>
        <dbReference type="EMBL" id="VBB05691.1"/>
    </source>
</evidence>
<dbReference type="InterPro" id="IPR050832">
    <property type="entry name" value="Bact_Acetyltransf"/>
</dbReference>
<organism evidence="4 5">
    <name type="scientific">Lucifera butyrica</name>
    <dbReference type="NCBI Taxonomy" id="1351585"/>
    <lineage>
        <taxon>Bacteria</taxon>
        <taxon>Bacillati</taxon>
        <taxon>Bacillota</taxon>
        <taxon>Negativicutes</taxon>
        <taxon>Veillonellales</taxon>
        <taxon>Veillonellaceae</taxon>
        <taxon>Lucifera</taxon>
    </lineage>
</organism>
<keyword evidence="2 4" id="KW-0012">Acyltransferase</keyword>
<proteinExistence type="predicted"/>
<dbReference type="PROSITE" id="PS51186">
    <property type="entry name" value="GNAT"/>
    <property type="match status" value="1"/>
</dbReference>
<keyword evidence="5" id="KW-1185">Reference proteome</keyword>
<dbReference type="GO" id="GO:0016747">
    <property type="term" value="F:acyltransferase activity, transferring groups other than amino-acyl groups"/>
    <property type="evidence" value="ECO:0007669"/>
    <property type="project" value="InterPro"/>
</dbReference>
<dbReference type="AlphaFoldDB" id="A0A498R2S0"/>
<dbReference type="Pfam" id="PF00583">
    <property type="entry name" value="Acetyltransf_1"/>
    <property type="match status" value="1"/>
</dbReference>
<accession>A0A498R2S0</accession>
<sequence length="142" mass="16394">MINVTYYSFRKEDCQEVLNLWLNIPGIHLHSNGEDSIEGIAAYLERNQGCSFVAKYDGKIIGAVMCGHDGRRGFIHHLAVDNKFRRMEIGKTLVQISLEQLRKVSIKKCALFVLKENTEAENFYKSLQWQEEDIVKIYAKIL</sequence>
<dbReference type="Gene3D" id="3.40.630.30">
    <property type="match status" value="1"/>
</dbReference>
<evidence type="ECO:0000256" key="2">
    <source>
        <dbReference type="ARBA" id="ARBA00023315"/>
    </source>
</evidence>
<feature type="domain" description="N-acetyltransferase" evidence="3">
    <location>
        <begin position="4"/>
        <end position="142"/>
    </location>
</feature>
<dbReference type="Proteomes" id="UP000277811">
    <property type="component" value="Unassembled WGS sequence"/>
</dbReference>
<reference evidence="4 5" key="1">
    <citation type="submission" date="2018-06" db="EMBL/GenBank/DDBJ databases">
        <authorList>
            <person name="Strepis N."/>
        </authorList>
    </citation>
    <scope>NUCLEOTIDE SEQUENCE [LARGE SCALE GENOMIC DNA]</scope>
    <source>
        <strain evidence="4">LUCI</strain>
    </source>
</reference>
<dbReference type="SUPFAM" id="SSF55729">
    <property type="entry name" value="Acyl-CoA N-acyltransferases (Nat)"/>
    <property type="match status" value="1"/>
</dbReference>
<dbReference type="RefSeq" id="WP_165865884.1">
    <property type="nucleotide sequence ID" value="NZ_UPPP01000058.1"/>
</dbReference>
<gene>
    <name evidence="4" type="ORF">LUCI_0902</name>
</gene>
<protein>
    <submittedName>
        <fullName evidence="4">Acyl-coa n-acyltransferase</fullName>
    </submittedName>
</protein>
<dbReference type="CDD" id="cd04301">
    <property type="entry name" value="NAT_SF"/>
    <property type="match status" value="1"/>
</dbReference>
<dbReference type="EMBL" id="UPPP01000058">
    <property type="protein sequence ID" value="VBB05691.1"/>
    <property type="molecule type" value="Genomic_DNA"/>
</dbReference>
<evidence type="ECO:0000259" key="3">
    <source>
        <dbReference type="PROSITE" id="PS51186"/>
    </source>
</evidence>